<evidence type="ECO:0000313" key="11">
    <source>
        <dbReference type="EMBL" id="HJA98809.1"/>
    </source>
</evidence>
<feature type="transmembrane region" description="Helical" evidence="9">
    <location>
        <begin position="38"/>
        <end position="58"/>
    </location>
</feature>
<reference evidence="11" key="1">
    <citation type="journal article" date="2021" name="PeerJ">
        <title>Extensive microbial diversity within the chicken gut microbiome revealed by metagenomics and culture.</title>
        <authorList>
            <person name="Gilroy R."/>
            <person name="Ravi A."/>
            <person name="Getino M."/>
            <person name="Pursley I."/>
            <person name="Horton D.L."/>
            <person name="Alikhan N.F."/>
            <person name="Baker D."/>
            <person name="Gharbi K."/>
            <person name="Hall N."/>
            <person name="Watson M."/>
            <person name="Adriaenssens E.M."/>
            <person name="Foster-Nyarko E."/>
            <person name="Jarju S."/>
            <person name="Secka A."/>
            <person name="Antonio M."/>
            <person name="Oren A."/>
            <person name="Chaudhuri R.R."/>
            <person name="La Ragione R."/>
            <person name="Hildebrand F."/>
            <person name="Pallen M.J."/>
        </authorList>
    </citation>
    <scope>NUCLEOTIDE SEQUENCE</scope>
    <source>
        <strain evidence="11">CHK169-11906</strain>
    </source>
</reference>
<evidence type="ECO:0000256" key="4">
    <source>
        <dbReference type="ARBA" id="ARBA00022989"/>
    </source>
</evidence>
<dbReference type="PANTHER" id="PTHR47371:SF3">
    <property type="entry name" value="PHOSPHOGLYCEROL TRANSFERASE I"/>
    <property type="match status" value="1"/>
</dbReference>
<feature type="active site" evidence="6">
    <location>
        <position position="302"/>
    </location>
</feature>
<dbReference type="GO" id="GO:0005886">
    <property type="term" value="C:plasma membrane"/>
    <property type="evidence" value="ECO:0007669"/>
    <property type="project" value="UniProtKB-SubCell"/>
</dbReference>
<keyword evidence="7" id="KW-0464">Manganese</keyword>
<keyword evidence="5 9" id="KW-0472">Membrane</keyword>
<evidence type="ECO:0000256" key="7">
    <source>
        <dbReference type="PIRSR" id="PIRSR005091-2"/>
    </source>
</evidence>
<evidence type="ECO:0000256" key="8">
    <source>
        <dbReference type="PIRSR" id="PIRSR005091-3"/>
    </source>
</evidence>
<dbReference type="InterPro" id="IPR012160">
    <property type="entry name" value="LtaS-like"/>
</dbReference>
<dbReference type="InterPro" id="IPR050448">
    <property type="entry name" value="OpgB/LTA_synthase_biosynth"/>
</dbReference>
<feature type="binding site" evidence="7">
    <location>
        <position position="420"/>
    </location>
    <ligand>
        <name>substrate</name>
    </ligand>
</feature>
<keyword evidence="11" id="KW-0378">Hydrolase</keyword>
<feature type="binding site" evidence="8">
    <location>
        <position position="468"/>
    </location>
    <ligand>
        <name>Mn(2+)</name>
        <dbReference type="ChEBI" id="CHEBI:29035"/>
    </ligand>
</feature>
<sequence length="595" mass="67078">MVLQKPLFLLFYHAQAAQSSFGEWLGVLWHGLTLDSTVAGYVTAFPVLTVLFSLWIPLSRRVWRIILIVYFALISLFAATVFAVDLGLYGYWGFRLDGSVLIYLSDPKEAMASLSWGETLRQVAILLLYGGAMMWSYLYVLRLFRNDPLPLFRRIGASLCTLFIAGLTFLAIRGGVTVATANVSKVYFSSDMFLNHAATNPIFSFLSSVGSNKDYASAYPFFDEERRAAVFDEIRGNRPGADEGTPQLLTTSRPNVVLIILESFSRTIMDETVDGEPVMPWMNRLKEEGIWFENFYANSFRTDRGEVAVMSGYPAQTSMSIMKLPRKSATLPSMARSLQREGYRTLFMYGGDLNFTNQSSFMYATGWERLIWQKDLQLDAPTSKWGYADDVIIPLFGDEVERLDREGQPFLAGLLTLSSHEPFEVPYSKFEDKLLNSMAFADEQVGLLIERLKASPAWDNLLVVLVADHAYMYPYNVAYNASLRHRIPMIWTGGAVKKPMKVDTYASQIDLCATLLAQLGISHEEFDFSKNIFGATPPHKFGYWCFSDGFGVIDAEGETIYDHTTGTVVSGDPDSERLEWGKALLQTTYEDIDRR</sequence>
<dbReference type="SUPFAM" id="SSF53649">
    <property type="entry name" value="Alkaline phosphatase-like"/>
    <property type="match status" value="1"/>
</dbReference>
<feature type="binding site" evidence="8">
    <location>
        <position position="469"/>
    </location>
    <ligand>
        <name>Mn(2+)</name>
        <dbReference type="ChEBI" id="CHEBI:29035"/>
    </ligand>
</feature>
<feature type="transmembrane region" description="Helical" evidence="9">
    <location>
        <begin position="123"/>
        <end position="144"/>
    </location>
</feature>
<name>A0A9D2IDG2_9BACT</name>
<dbReference type="Gene3D" id="3.40.720.10">
    <property type="entry name" value="Alkaline Phosphatase, subunit A"/>
    <property type="match status" value="1"/>
</dbReference>
<evidence type="ECO:0000313" key="12">
    <source>
        <dbReference type="Proteomes" id="UP000824259"/>
    </source>
</evidence>
<dbReference type="Proteomes" id="UP000824259">
    <property type="component" value="Unassembled WGS sequence"/>
</dbReference>
<comment type="caution">
    <text evidence="11">The sequence shown here is derived from an EMBL/GenBank/DDBJ whole genome shotgun (WGS) entry which is preliminary data.</text>
</comment>
<keyword evidence="3 9" id="KW-0812">Transmembrane</keyword>
<evidence type="ECO:0000256" key="5">
    <source>
        <dbReference type="ARBA" id="ARBA00023136"/>
    </source>
</evidence>
<organism evidence="11 12">
    <name type="scientific">Candidatus Alistipes avicola</name>
    <dbReference type="NCBI Taxonomy" id="2838432"/>
    <lineage>
        <taxon>Bacteria</taxon>
        <taxon>Pseudomonadati</taxon>
        <taxon>Bacteroidota</taxon>
        <taxon>Bacteroidia</taxon>
        <taxon>Bacteroidales</taxon>
        <taxon>Rikenellaceae</taxon>
        <taxon>Alistipes</taxon>
    </lineage>
</organism>
<feature type="transmembrane region" description="Helical" evidence="9">
    <location>
        <begin position="156"/>
        <end position="176"/>
    </location>
</feature>
<feature type="domain" description="Sulfatase N-terminal" evidence="10">
    <location>
        <begin position="254"/>
        <end position="521"/>
    </location>
</feature>
<dbReference type="InterPro" id="IPR000917">
    <property type="entry name" value="Sulfatase_N"/>
</dbReference>
<keyword evidence="2" id="KW-1003">Cell membrane</keyword>
<evidence type="ECO:0000256" key="1">
    <source>
        <dbReference type="ARBA" id="ARBA00004651"/>
    </source>
</evidence>
<accession>A0A9D2IDG2</accession>
<feature type="transmembrane region" description="Helical" evidence="9">
    <location>
        <begin position="65"/>
        <end position="92"/>
    </location>
</feature>
<evidence type="ECO:0000259" key="10">
    <source>
        <dbReference type="Pfam" id="PF00884"/>
    </source>
</evidence>
<comment type="subcellular location">
    <subcellularLocation>
        <location evidence="1">Cell membrane</location>
        <topology evidence="1">Multi-pass membrane protein</topology>
    </subcellularLocation>
</comment>
<evidence type="ECO:0000256" key="3">
    <source>
        <dbReference type="ARBA" id="ARBA00022692"/>
    </source>
</evidence>
<keyword evidence="7" id="KW-0479">Metal-binding</keyword>
<protein>
    <submittedName>
        <fullName evidence="11">Sulfatase-like hydrolase/transferase</fullName>
    </submittedName>
</protein>
<dbReference type="AlphaFoldDB" id="A0A9D2IDG2"/>
<dbReference type="GO" id="GO:0046872">
    <property type="term" value="F:metal ion binding"/>
    <property type="evidence" value="ECO:0007669"/>
    <property type="project" value="UniProtKB-KW"/>
</dbReference>
<feature type="binding site" evidence="8">
    <location>
        <position position="262"/>
    </location>
    <ligand>
        <name>Mn(2+)</name>
        <dbReference type="ChEBI" id="CHEBI:29035"/>
    </ligand>
</feature>
<dbReference type="InterPro" id="IPR017850">
    <property type="entry name" value="Alkaline_phosphatase_core_sf"/>
</dbReference>
<evidence type="ECO:0000256" key="6">
    <source>
        <dbReference type="PIRSR" id="PIRSR005091-1"/>
    </source>
</evidence>
<evidence type="ECO:0000256" key="2">
    <source>
        <dbReference type="ARBA" id="ARBA00022475"/>
    </source>
</evidence>
<reference evidence="11" key="2">
    <citation type="submission" date="2021-04" db="EMBL/GenBank/DDBJ databases">
        <authorList>
            <person name="Gilroy R."/>
        </authorList>
    </citation>
    <scope>NUCLEOTIDE SEQUENCE</scope>
    <source>
        <strain evidence="11">CHK169-11906</strain>
    </source>
</reference>
<keyword evidence="4 9" id="KW-1133">Transmembrane helix</keyword>
<dbReference type="PANTHER" id="PTHR47371">
    <property type="entry name" value="LIPOTEICHOIC ACID SYNTHASE"/>
    <property type="match status" value="1"/>
</dbReference>
<dbReference type="CDD" id="cd16015">
    <property type="entry name" value="LTA_synthase"/>
    <property type="match status" value="1"/>
</dbReference>
<dbReference type="EMBL" id="DWYR01000011">
    <property type="protein sequence ID" value="HJA98809.1"/>
    <property type="molecule type" value="Genomic_DNA"/>
</dbReference>
<proteinExistence type="predicted"/>
<dbReference type="Pfam" id="PF00884">
    <property type="entry name" value="Sulfatase"/>
    <property type="match status" value="1"/>
</dbReference>
<gene>
    <name evidence="11" type="ORF">H9779_04305</name>
</gene>
<dbReference type="GO" id="GO:0016787">
    <property type="term" value="F:hydrolase activity"/>
    <property type="evidence" value="ECO:0007669"/>
    <property type="project" value="UniProtKB-KW"/>
</dbReference>
<evidence type="ECO:0000256" key="9">
    <source>
        <dbReference type="SAM" id="Phobius"/>
    </source>
</evidence>
<feature type="binding site" evidence="8">
    <location>
        <position position="302"/>
    </location>
    <ligand>
        <name>Mn(2+)</name>
        <dbReference type="ChEBI" id="CHEBI:29035"/>
    </ligand>
</feature>
<dbReference type="PIRSF" id="PIRSF005091">
    <property type="entry name" value="Mmb_sulf_HI1246"/>
    <property type="match status" value="1"/>
</dbReference>